<proteinExistence type="predicted"/>
<organism evidence="1 2">
    <name type="scientific">Bacillus weihaiensis</name>
    <dbReference type="NCBI Taxonomy" id="1547283"/>
    <lineage>
        <taxon>Bacteria</taxon>
        <taxon>Bacillati</taxon>
        <taxon>Bacillota</taxon>
        <taxon>Bacilli</taxon>
        <taxon>Bacillales</taxon>
        <taxon>Bacillaceae</taxon>
        <taxon>Bacillus</taxon>
    </lineage>
</organism>
<evidence type="ECO:0000313" key="1">
    <source>
        <dbReference type="EMBL" id="APH06376.1"/>
    </source>
</evidence>
<accession>A0A1L3MVM4</accession>
<evidence type="ECO:0000313" key="2">
    <source>
        <dbReference type="Proteomes" id="UP000181936"/>
    </source>
</evidence>
<dbReference type="RefSeq" id="WP_072581175.1">
    <property type="nucleotide sequence ID" value="NZ_CP016020.1"/>
</dbReference>
<keyword evidence="2" id="KW-1185">Reference proteome</keyword>
<dbReference type="Proteomes" id="UP000181936">
    <property type="component" value="Chromosome"/>
</dbReference>
<dbReference type="AlphaFoldDB" id="A0A1L3MVM4"/>
<reference evidence="1 2" key="1">
    <citation type="journal article" date="2016" name="Sci. Rep.">
        <title>Complete genome sequence and transcriptomic analysis of a novel marine strain Bacillus weihaiensis reveals the mechanism of brown algae degradation.</title>
        <authorList>
            <person name="Zhu Y."/>
            <person name="Chen P."/>
            <person name="Bao Y."/>
            <person name="Men Y."/>
            <person name="Zeng Y."/>
            <person name="Yang J."/>
            <person name="Sun J."/>
            <person name="Sun Y."/>
        </authorList>
    </citation>
    <scope>NUCLEOTIDE SEQUENCE [LARGE SCALE GENOMIC DNA]</scope>
    <source>
        <strain evidence="1 2">Alg07</strain>
    </source>
</reference>
<dbReference type="STRING" id="1547283.A9C19_17470"/>
<protein>
    <submittedName>
        <fullName evidence="1">Uncharacterized protein</fullName>
    </submittedName>
</protein>
<gene>
    <name evidence="1" type="ORF">A9C19_17470</name>
</gene>
<dbReference type="KEGG" id="bwh:A9C19_17470"/>
<sequence>MAKSFGIRRKTNIRKWVSAFRQFGKRRLTKNSFISQVPGFLHGMGVQSIHLQLAFTYIIFTSSKNMSSQFNHVM</sequence>
<dbReference type="EMBL" id="CP016020">
    <property type="protein sequence ID" value="APH06376.1"/>
    <property type="molecule type" value="Genomic_DNA"/>
</dbReference>
<name>A0A1L3MVM4_9BACI</name>
<dbReference type="OrthoDB" id="5690222at2"/>